<evidence type="ECO:0000313" key="7">
    <source>
        <dbReference type="Proteomes" id="UP000441925"/>
    </source>
</evidence>
<sequence>MKYMSINEFAEKFNVSRQTLIYYDKVGLFKPEYVDINNGYRYYSYNQFSQFSFIKFLRNLDFSIGKIKKMLEEDDVELIKKDLDKKRNEIIEESRRLIDLSSVIDSKLDFIETKNNEAKSNIFNIVEIPKRYYYSLGYEDNIYNNNLFFNYPTIVIYTYKKDKESYNKIFGALVSKEDIREEYRNYLKEIQISKSLVSYFKGPYNQIPNYIKKISGKFDKLKLNKDFVCLNIVDPFLEKNPQKYITEIQIPINS</sequence>
<keyword evidence="3" id="KW-0238">DNA-binding</keyword>
<dbReference type="InterPro" id="IPR011256">
    <property type="entry name" value="Reg_factor_effector_dom_sf"/>
</dbReference>
<reference evidence="6 7" key="1">
    <citation type="submission" date="2019-08" db="EMBL/GenBank/DDBJ databases">
        <title>In-depth cultivation of the pig gut microbiome towards novel bacterial diversity and tailored functional studies.</title>
        <authorList>
            <person name="Wylensek D."/>
            <person name="Hitch T.C.A."/>
            <person name="Clavel T."/>
        </authorList>
    </citation>
    <scope>NUCLEOTIDE SEQUENCE [LARGE SCALE GENOMIC DNA]</scope>
    <source>
        <strain evidence="6 7">WCA-380-WT-2B</strain>
    </source>
</reference>
<dbReference type="PANTHER" id="PTHR30204">
    <property type="entry name" value="REDOX-CYCLING DRUG-SENSING TRANSCRIPTIONAL ACTIVATOR SOXR"/>
    <property type="match status" value="1"/>
</dbReference>
<name>A0A6N7VHQ0_9FIRM</name>
<protein>
    <submittedName>
        <fullName evidence="6">MerR family transcriptional regulator</fullName>
    </submittedName>
</protein>
<evidence type="ECO:0000256" key="1">
    <source>
        <dbReference type="ARBA" id="ARBA00022491"/>
    </source>
</evidence>
<dbReference type="SMART" id="SM00422">
    <property type="entry name" value="HTH_MERR"/>
    <property type="match status" value="1"/>
</dbReference>
<dbReference type="InterPro" id="IPR009061">
    <property type="entry name" value="DNA-bd_dom_put_sf"/>
</dbReference>
<dbReference type="InterPro" id="IPR047057">
    <property type="entry name" value="MerR_fam"/>
</dbReference>
<evidence type="ECO:0000256" key="2">
    <source>
        <dbReference type="ARBA" id="ARBA00023015"/>
    </source>
</evidence>
<comment type="caution">
    <text evidence="6">The sequence shown here is derived from an EMBL/GenBank/DDBJ whole genome shotgun (WGS) entry which is preliminary data.</text>
</comment>
<organism evidence="6 7">
    <name type="scientific">Anaerococcus porci</name>
    <dbReference type="NCBI Taxonomy" id="2652269"/>
    <lineage>
        <taxon>Bacteria</taxon>
        <taxon>Bacillati</taxon>
        <taxon>Bacillota</taxon>
        <taxon>Tissierellia</taxon>
        <taxon>Tissierellales</taxon>
        <taxon>Peptoniphilaceae</taxon>
        <taxon>Anaerococcus</taxon>
    </lineage>
</organism>
<dbReference type="Gene3D" id="1.10.1660.10">
    <property type="match status" value="1"/>
</dbReference>
<dbReference type="PANTHER" id="PTHR30204:SF69">
    <property type="entry name" value="MERR-FAMILY TRANSCRIPTIONAL REGULATOR"/>
    <property type="match status" value="1"/>
</dbReference>
<dbReference type="InterPro" id="IPR000551">
    <property type="entry name" value="MerR-type_HTH_dom"/>
</dbReference>
<dbReference type="RefSeq" id="WP_154541466.1">
    <property type="nucleotide sequence ID" value="NZ_VULQ01000011.1"/>
</dbReference>
<keyword evidence="2" id="KW-0805">Transcription regulation</keyword>
<dbReference type="AlphaFoldDB" id="A0A6N7VHQ0"/>
<evidence type="ECO:0000313" key="6">
    <source>
        <dbReference type="EMBL" id="MSS78411.1"/>
    </source>
</evidence>
<dbReference type="Proteomes" id="UP000441925">
    <property type="component" value="Unassembled WGS sequence"/>
</dbReference>
<dbReference type="GO" id="GO:0003700">
    <property type="term" value="F:DNA-binding transcription factor activity"/>
    <property type="evidence" value="ECO:0007669"/>
    <property type="project" value="InterPro"/>
</dbReference>
<keyword evidence="1" id="KW-0678">Repressor</keyword>
<dbReference type="SUPFAM" id="SSF46955">
    <property type="entry name" value="Putative DNA-binding domain"/>
    <property type="match status" value="1"/>
</dbReference>
<keyword evidence="4" id="KW-0804">Transcription</keyword>
<evidence type="ECO:0000259" key="5">
    <source>
        <dbReference type="PROSITE" id="PS50937"/>
    </source>
</evidence>
<dbReference type="SUPFAM" id="SSF55136">
    <property type="entry name" value="Probable bacterial effector-binding domain"/>
    <property type="match status" value="1"/>
</dbReference>
<dbReference type="Gene3D" id="3.20.80.10">
    <property type="entry name" value="Regulatory factor, effector binding domain"/>
    <property type="match status" value="1"/>
</dbReference>
<keyword evidence="7" id="KW-1185">Reference proteome</keyword>
<evidence type="ECO:0000256" key="4">
    <source>
        <dbReference type="ARBA" id="ARBA00023163"/>
    </source>
</evidence>
<dbReference type="EMBL" id="VULQ01000011">
    <property type="protein sequence ID" value="MSS78411.1"/>
    <property type="molecule type" value="Genomic_DNA"/>
</dbReference>
<proteinExistence type="predicted"/>
<dbReference type="Pfam" id="PF13411">
    <property type="entry name" value="MerR_1"/>
    <property type="match status" value="1"/>
</dbReference>
<dbReference type="PROSITE" id="PS50937">
    <property type="entry name" value="HTH_MERR_2"/>
    <property type="match status" value="1"/>
</dbReference>
<dbReference type="GO" id="GO:0003677">
    <property type="term" value="F:DNA binding"/>
    <property type="evidence" value="ECO:0007669"/>
    <property type="project" value="UniProtKB-KW"/>
</dbReference>
<accession>A0A6N7VHQ0</accession>
<gene>
    <name evidence="6" type="ORF">FYJ26_08370</name>
</gene>
<feature type="domain" description="HTH merR-type" evidence="5">
    <location>
        <begin position="3"/>
        <end position="73"/>
    </location>
</feature>
<evidence type="ECO:0000256" key="3">
    <source>
        <dbReference type="ARBA" id="ARBA00023125"/>
    </source>
</evidence>